<dbReference type="InterPro" id="IPR011041">
    <property type="entry name" value="Quinoprot_gluc/sorb_DH_b-prop"/>
</dbReference>
<dbReference type="Gene3D" id="2.130.10.10">
    <property type="entry name" value="YVTN repeat-like/Quinoprotein amine dehydrogenase"/>
    <property type="match status" value="1"/>
</dbReference>
<dbReference type="SUPFAM" id="SSF50952">
    <property type="entry name" value="Soluble quinoprotein glucose dehydrogenase"/>
    <property type="match status" value="1"/>
</dbReference>
<evidence type="ECO:0000313" key="1">
    <source>
        <dbReference type="EMBL" id="CAA9997371.1"/>
    </source>
</evidence>
<dbReference type="InterPro" id="IPR001680">
    <property type="entry name" value="WD40_rpt"/>
</dbReference>
<reference evidence="2 3" key="1">
    <citation type="submission" date="2020-02" db="EMBL/GenBank/DDBJ databases">
        <authorList>
            <person name="Ferguson B K."/>
        </authorList>
    </citation>
    <scope>NUCLEOTIDE SEQUENCE [LARGE SCALE GENOMIC DNA]</scope>
</reference>
<evidence type="ECO:0008006" key="4">
    <source>
        <dbReference type="Google" id="ProtNLM"/>
    </source>
</evidence>
<dbReference type="GO" id="GO:0034455">
    <property type="term" value="C:t-UTP complex"/>
    <property type="evidence" value="ECO:0007669"/>
    <property type="project" value="TreeGrafter"/>
</dbReference>
<evidence type="ECO:0000313" key="2">
    <source>
        <dbReference type="EMBL" id="CAA9997376.1"/>
    </source>
</evidence>
<name>A0A6H5G643_9HEMI</name>
<dbReference type="EMBL" id="CADCXU010005739">
    <property type="protein sequence ID" value="CAA9997371.1"/>
    <property type="molecule type" value="Genomic_DNA"/>
</dbReference>
<sequence length="145" mass="15997">MPSRRLSARQWRLHGRDGRRLRVETLGRVQCIAWHPEGKFIATGSVDSVRVWQIATGHALHRMTTGRVMKHVETRVWSVAVTDDFTVITGDSRRTAQTAAAPDAAGPERFNVTIFAARGLSRQGDCAYTAPAGQAECRSTGPRND</sequence>
<keyword evidence="3" id="KW-1185">Reference proteome</keyword>
<dbReference type="InterPro" id="IPR015943">
    <property type="entry name" value="WD40/YVTN_repeat-like_dom_sf"/>
</dbReference>
<dbReference type="GO" id="GO:0000462">
    <property type="term" value="P:maturation of SSU-rRNA from tricistronic rRNA transcript (SSU-rRNA, 5.8S rRNA, LSU-rRNA)"/>
    <property type="evidence" value="ECO:0007669"/>
    <property type="project" value="InterPro"/>
</dbReference>
<dbReference type="Proteomes" id="UP000479000">
    <property type="component" value="Unassembled WGS sequence"/>
</dbReference>
<gene>
    <name evidence="1" type="ORF">NTEN_LOCUS3673</name>
    <name evidence="2" type="ORF">NTEN_LOCUS3678</name>
</gene>
<dbReference type="Pfam" id="PF00400">
    <property type="entry name" value="WD40"/>
    <property type="match status" value="1"/>
</dbReference>
<protein>
    <recommendedName>
        <fullName evidence="4">WD repeat-containing protein 55 homolog</fullName>
    </recommendedName>
</protein>
<accession>A0A6H5G643</accession>
<dbReference type="PANTHER" id="PTHR44163:SF1">
    <property type="entry name" value="U3 SMALL NUCLEOLAR RNA-ASSOCIATED PROTEIN 4 HOMOLOG"/>
    <property type="match status" value="1"/>
</dbReference>
<evidence type="ECO:0000313" key="3">
    <source>
        <dbReference type="Proteomes" id="UP000479000"/>
    </source>
</evidence>
<dbReference type="GO" id="GO:0003723">
    <property type="term" value="F:RNA binding"/>
    <property type="evidence" value="ECO:0007669"/>
    <property type="project" value="TreeGrafter"/>
</dbReference>
<dbReference type="AlphaFoldDB" id="A0A6H5G643"/>
<dbReference type="PANTHER" id="PTHR44163">
    <property type="entry name" value="U3 SMALL NUCLEOLAR RNA-ASSOCIATED PROTEIN 4 HOMOLOG"/>
    <property type="match status" value="1"/>
</dbReference>
<dbReference type="OrthoDB" id="8883818at2759"/>
<proteinExistence type="predicted"/>
<dbReference type="GO" id="GO:0030686">
    <property type="term" value="C:90S preribosome"/>
    <property type="evidence" value="ECO:0007669"/>
    <property type="project" value="InterPro"/>
</dbReference>
<organism evidence="2 3">
    <name type="scientific">Nesidiocoris tenuis</name>
    <dbReference type="NCBI Taxonomy" id="355587"/>
    <lineage>
        <taxon>Eukaryota</taxon>
        <taxon>Metazoa</taxon>
        <taxon>Ecdysozoa</taxon>
        <taxon>Arthropoda</taxon>
        <taxon>Hexapoda</taxon>
        <taxon>Insecta</taxon>
        <taxon>Pterygota</taxon>
        <taxon>Neoptera</taxon>
        <taxon>Paraneoptera</taxon>
        <taxon>Hemiptera</taxon>
        <taxon>Heteroptera</taxon>
        <taxon>Panheteroptera</taxon>
        <taxon>Cimicomorpha</taxon>
        <taxon>Miridae</taxon>
        <taxon>Dicyphina</taxon>
        <taxon>Nesidiocoris</taxon>
    </lineage>
</organism>
<dbReference type="GO" id="GO:0032040">
    <property type="term" value="C:small-subunit processome"/>
    <property type="evidence" value="ECO:0007669"/>
    <property type="project" value="TreeGrafter"/>
</dbReference>
<dbReference type="InterPro" id="IPR046351">
    <property type="entry name" value="UTP4"/>
</dbReference>
<dbReference type="EMBL" id="CADCXU010005740">
    <property type="protein sequence ID" value="CAA9997376.1"/>
    <property type="molecule type" value="Genomic_DNA"/>
</dbReference>
<dbReference type="SMART" id="SM00320">
    <property type="entry name" value="WD40"/>
    <property type="match status" value="1"/>
</dbReference>